<comment type="subunit">
    <text evidence="4">Binds to mitochondrial small subunit 15S rRNA.</text>
</comment>
<comment type="function">
    <text evidence="3">Regulates mitochondrial small subunit maturation by controlling 15S rRNA 5'-end processing. Localizes to the 5' precursor of the 15S rRNA in a position that is subsequently occupied by mS47 in the mature yeast mtSSU. Uses structure and sequence-specific RNA recognition, binding to a single-stranded region of the precursor and specifically recognizing bases -6 to -1. The exchange of Ccm1 for mS47 is coupled to the irreversible removal of precursor rRNA that is accompanied by conformational changes of the mitoribosomal proteins uS5m and mS26. These conformational changes signal completion of 5'-end rRNA processing through protection of the mature 5'-end of the 15S rRNA and stabilization of mS47. The removal of the 5' precursor together with the dissociation of Ccm1 may be catalyzed by the 5'-3' exoribonuclease Pet127. Involved in the specific removal of group I introns in mitochondrial encoded transcripts.</text>
</comment>
<proteinExistence type="inferred from homology"/>
<evidence type="ECO:0000256" key="4">
    <source>
        <dbReference type="ARBA" id="ARBA00044511"/>
    </source>
</evidence>
<comment type="similarity">
    <text evidence="1">Belongs to the CCM1 family.</text>
</comment>
<feature type="compositionally biased region" description="Polar residues" evidence="6">
    <location>
        <begin position="29"/>
        <end position="48"/>
    </location>
</feature>
<protein>
    <recommendedName>
        <fullName evidence="7">PROP1-like PPR domain-containing protein</fullName>
    </recommendedName>
</protein>
<dbReference type="PROSITE" id="PS51375">
    <property type="entry name" value="PPR"/>
    <property type="match status" value="3"/>
</dbReference>
<dbReference type="InterPro" id="IPR002885">
    <property type="entry name" value="PPR_rpt"/>
</dbReference>
<dbReference type="InterPro" id="IPR011990">
    <property type="entry name" value="TPR-like_helical_dom_sf"/>
</dbReference>
<feature type="region of interest" description="Disordered" evidence="6">
    <location>
        <begin position="29"/>
        <end position="61"/>
    </location>
</feature>
<dbReference type="PANTHER" id="PTHR47447">
    <property type="entry name" value="OS03G0856100 PROTEIN"/>
    <property type="match status" value="1"/>
</dbReference>
<feature type="domain" description="PROP1-like PPR" evidence="7">
    <location>
        <begin position="1077"/>
        <end position="1214"/>
    </location>
</feature>
<dbReference type="EMBL" id="JABXXO010000006">
    <property type="protein sequence ID" value="KAF7775875.1"/>
    <property type="molecule type" value="Genomic_DNA"/>
</dbReference>
<name>A0A8H7KH57_AGABI</name>
<evidence type="ECO:0000256" key="1">
    <source>
        <dbReference type="ARBA" id="ARBA00006192"/>
    </source>
</evidence>
<feature type="compositionally biased region" description="Low complexity" evidence="6">
    <location>
        <begin position="163"/>
        <end position="176"/>
    </location>
</feature>
<feature type="compositionally biased region" description="Low complexity" evidence="6">
    <location>
        <begin position="271"/>
        <end position="281"/>
    </location>
</feature>
<dbReference type="Pfam" id="PF01535">
    <property type="entry name" value="PPR"/>
    <property type="match status" value="3"/>
</dbReference>
<evidence type="ECO:0000313" key="9">
    <source>
        <dbReference type="Proteomes" id="UP000629468"/>
    </source>
</evidence>
<evidence type="ECO:0000256" key="6">
    <source>
        <dbReference type="SAM" id="MobiDB-lite"/>
    </source>
</evidence>
<dbReference type="InterPro" id="IPR033443">
    <property type="entry name" value="PROP1-like_PPR_dom"/>
</dbReference>
<evidence type="ECO:0000259" key="7">
    <source>
        <dbReference type="Pfam" id="PF17177"/>
    </source>
</evidence>
<comment type="caution">
    <text evidence="8">The sequence shown here is derived from an EMBL/GenBank/DDBJ whole genome shotgun (WGS) entry which is preliminary data.</text>
</comment>
<evidence type="ECO:0000256" key="2">
    <source>
        <dbReference type="ARBA" id="ARBA00022737"/>
    </source>
</evidence>
<dbReference type="PANTHER" id="PTHR47447:SF23">
    <property type="entry name" value="PENTACOTRIPEPTIDE-REPEAT REGION OF PRORP DOMAIN-CONTAINING PROTEIN"/>
    <property type="match status" value="1"/>
</dbReference>
<feature type="compositionally biased region" description="Polar residues" evidence="6">
    <location>
        <begin position="253"/>
        <end position="270"/>
    </location>
</feature>
<feature type="repeat" description="PPR" evidence="5">
    <location>
        <begin position="564"/>
        <end position="598"/>
    </location>
</feature>
<gene>
    <name evidence="8" type="ORF">Agabi119p4_4268</name>
</gene>
<evidence type="ECO:0000313" key="8">
    <source>
        <dbReference type="EMBL" id="KAF7775875.1"/>
    </source>
</evidence>
<sequence length="1431" mass="160246">MLPKVATHLFHTTSRVAAQAVHRNVLQQTGHSTGSNLGTWNGPSSSNWGGQGTGTGNSKHNTGSSRYYSFSTAGRAVSQANAVSANVDGSFASDENDEPTSRRVVVISSSSQSKRARIRSSSATLTNAESLGVLKALQLRRRSRFLHTSIEAVALSQPALIQSSPSRPRRNSTSSSDGLDRPSSPVRTFTTATAVAPEAQDKEQLLRPRRNSTSSIDDRDKSAFDSFQSVLDEELSIQSANSASSIDDHELNDVSSIETKPTTPSKSSEAPLSDSPPSRSSASTYPFEYLIEARLSSDPHRVAEAVARFRSTAQSPQTVDFNNALDAMYATRRSEPLHAILEVYQDMISRSIQPDERTFSILIQSAVDRDHELGHGIRGMTQLMHRQGITGGGIDNRVHMGLQYKLESYSSEYRENFATVLSLYYAARVNSFFFSPELYLELIRTTSRHSNIELAEEIFRLAQERCGHLQPYCYRYMIQGYGRAGDAVAAERVFEQYNVAAREGRLSVDDHTLGYQRSHILVWNAMIESYFLCGLPDKAVGILDKMMNSPADLGFGIEDVPYPASSTYTEILKGFVEAGDITTAWRWYERLSEQGVKTENHFWPATQPIKPDGRADILMIAALAERGYVSELNKIFSSIDHTYKDLQTAPLLTYKANMAALKNIESEVHAKRILNFLTMEVFPRTLKLVVRKVMIIRIVMEYVDRNMFEDALASYKHFHELMLQDIKVNEESQYSPLSLTMTLQEAFSRIQGPMWKLLVERKRLNWDFAMQLMACGRDLGIEVPTAMQKHVLHVYALARANNELPVEMMTTKVWEQLLMIAVDVESASFASPTLSAREYKDVLGYAFEGVQSLVEDMAKLQVHIEELPSSLMNKTIRHLISVYGGDNVVRTLQKLGPAFERALEDSEEIRTLVVEQKLENVPENVINNEFTQRLLQSYGNLVVDPAQCKALDDLLRQNNIRSNVLAAYNMLKNGFDNRHVPSPKVIGKLIQGLGRQGEVEMLNEVYAIAQTILDGLMLDAEESRRGQYFIEDNMVIALAHLGDMDSAHNFRLRILEKGYAPSADAYGALILHLKDTTDDASNALGLYFEAQQHKVKMNIYFYNNIISKLAKARKADHALELFQRMKTERILPSSITYGALIGACARVGDVQSAETLFEEMESRRNFRPRVPPYNTMMQLYTMTKPNRERVLHYFDKMYQAGVNPTAHTYKLLLDAYGSIEPVDIPSMEAIFEQLQGDRDVDVQGTHYASLINAYGCIQRDLEKALSIFNSVPSSSTPNQHSVLDAVVFESLVNVFVSHRRTDLIPEYINKMIGLGIHMTAYIANFLIKGYAITGELEKAREIFESMVDPPMGVAAPNNHAPHTPNAGNAIGSMEPVYREPSTWEAMVRAELGAGHRDLALDLLERLKSRQYPEAVYNRISGVLVDHSTLPA</sequence>
<dbReference type="Proteomes" id="UP000629468">
    <property type="component" value="Unassembled WGS sequence"/>
</dbReference>
<feature type="repeat" description="PPR" evidence="5">
    <location>
        <begin position="1098"/>
        <end position="1132"/>
    </location>
</feature>
<keyword evidence="2" id="KW-0677">Repeat</keyword>
<feature type="region of interest" description="Disordered" evidence="6">
    <location>
        <begin position="241"/>
        <end position="281"/>
    </location>
</feature>
<organism evidence="8 9">
    <name type="scientific">Agaricus bisporus var. burnettii</name>
    <dbReference type="NCBI Taxonomy" id="192524"/>
    <lineage>
        <taxon>Eukaryota</taxon>
        <taxon>Fungi</taxon>
        <taxon>Dikarya</taxon>
        <taxon>Basidiomycota</taxon>
        <taxon>Agaricomycotina</taxon>
        <taxon>Agaricomycetes</taxon>
        <taxon>Agaricomycetidae</taxon>
        <taxon>Agaricales</taxon>
        <taxon>Agaricineae</taxon>
        <taxon>Agaricaceae</taxon>
        <taxon>Agaricus</taxon>
    </lineage>
</organism>
<feature type="repeat" description="PPR" evidence="5">
    <location>
        <begin position="1133"/>
        <end position="1163"/>
    </location>
</feature>
<dbReference type="Pfam" id="PF17177">
    <property type="entry name" value="PPR_long"/>
    <property type="match status" value="1"/>
</dbReference>
<accession>A0A8H7KH57</accession>
<feature type="region of interest" description="Disordered" evidence="6">
    <location>
        <begin position="89"/>
        <end position="112"/>
    </location>
</feature>
<reference evidence="8 9" key="1">
    <citation type="journal article" name="Sci. Rep.">
        <title>Telomere-to-telomere assembled and centromere annotated genomes of the two main subspecies of the button mushroom Agaricus bisporus reveal especially polymorphic chromosome ends.</title>
        <authorList>
            <person name="Sonnenberg A.S.M."/>
            <person name="Sedaghat-Telgerd N."/>
            <person name="Lavrijssen B."/>
            <person name="Ohm R.A."/>
            <person name="Hendrickx P.M."/>
            <person name="Scholtmeijer K."/>
            <person name="Baars J.J.P."/>
            <person name="van Peer A."/>
        </authorList>
    </citation>
    <scope>NUCLEOTIDE SEQUENCE [LARGE SCALE GENOMIC DNA]</scope>
    <source>
        <strain evidence="8 9">H119_p4</strain>
    </source>
</reference>
<evidence type="ECO:0000256" key="3">
    <source>
        <dbReference type="ARBA" id="ARBA00044493"/>
    </source>
</evidence>
<dbReference type="NCBIfam" id="TIGR00756">
    <property type="entry name" value="PPR"/>
    <property type="match status" value="4"/>
</dbReference>
<dbReference type="Gene3D" id="1.25.40.10">
    <property type="entry name" value="Tetratricopeptide repeat domain"/>
    <property type="match status" value="4"/>
</dbReference>
<evidence type="ECO:0000256" key="5">
    <source>
        <dbReference type="PROSITE-ProRule" id="PRU00708"/>
    </source>
</evidence>
<feature type="region of interest" description="Disordered" evidence="6">
    <location>
        <begin position="161"/>
        <end position="221"/>
    </location>
</feature>
<feature type="compositionally biased region" description="Low complexity" evidence="6">
    <location>
        <begin position="102"/>
        <end position="112"/>
    </location>
</feature>